<evidence type="ECO:0000313" key="8">
    <source>
        <dbReference type="EMBL" id="RWR98717.1"/>
    </source>
</evidence>
<dbReference type="AlphaFoldDB" id="A0A3S3NGA0"/>
<dbReference type="SUPFAM" id="SSF57501">
    <property type="entry name" value="Cystine-knot cytokines"/>
    <property type="match status" value="1"/>
</dbReference>
<name>A0A3S3NGA0_9ACAR</name>
<evidence type="ECO:0000256" key="1">
    <source>
        <dbReference type="ARBA" id="ARBA00004613"/>
    </source>
</evidence>
<comment type="subcellular location">
    <subcellularLocation>
        <location evidence="1">Secreted</location>
    </subcellularLocation>
</comment>
<evidence type="ECO:0000256" key="5">
    <source>
        <dbReference type="ARBA" id="ARBA00023157"/>
    </source>
</evidence>
<protein>
    <submittedName>
        <fullName evidence="8">Inhibin beta chain-like protein</fullName>
    </submittedName>
</protein>
<evidence type="ECO:0000256" key="2">
    <source>
        <dbReference type="ARBA" id="ARBA00006656"/>
    </source>
</evidence>
<dbReference type="GO" id="GO:0005615">
    <property type="term" value="C:extracellular space"/>
    <property type="evidence" value="ECO:0007669"/>
    <property type="project" value="TreeGrafter"/>
</dbReference>
<gene>
    <name evidence="8" type="ORF">B4U79_01297</name>
    <name evidence="9" type="ORF">B4U79_18376</name>
</gene>
<dbReference type="GO" id="GO:0008083">
    <property type="term" value="F:growth factor activity"/>
    <property type="evidence" value="ECO:0007669"/>
    <property type="project" value="UniProtKB-KW"/>
</dbReference>
<dbReference type="SMART" id="SM00204">
    <property type="entry name" value="TGFB"/>
    <property type="match status" value="1"/>
</dbReference>
<dbReference type="STRING" id="1965070.A0A3S3NGA0"/>
<feature type="domain" description="TGF-beta family profile" evidence="7">
    <location>
        <begin position="40"/>
        <end position="158"/>
    </location>
</feature>
<comment type="caution">
    <text evidence="8">The sequence shown here is derived from an EMBL/GenBank/DDBJ whole genome shotgun (WGS) entry which is preliminary data.</text>
</comment>
<proteinExistence type="inferred from homology"/>
<dbReference type="PROSITE" id="PS51362">
    <property type="entry name" value="TGF_BETA_2"/>
    <property type="match status" value="1"/>
</dbReference>
<comment type="similarity">
    <text evidence="2 6">Belongs to the TGF-beta family.</text>
</comment>
<evidence type="ECO:0000256" key="4">
    <source>
        <dbReference type="ARBA" id="ARBA00023030"/>
    </source>
</evidence>
<dbReference type="OrthoDB" id="5987191at2759"/>
<feature type="non-terminal residue" evidence="8">
    <location>
        <position position="159"/>
    </location>
</feature>
<dbReference type="PROSITE" id="PS00250">
    <property type="entry name" value="TGF_BETA_1"/>
    <property type="match status" value="1"/>
</dbReference>
<dbReference type="InterPro" id="IPR001839">
    <property type="entry name" value="TGF-b_C"/>
</dbReference>
<dbReference type="GO" id="GO:0005125">
    <property type="term" value="F:cytokine activity"/>
    <property type="evidence" value="ECO:0007669"/>
    <property type="project" value="TreeGrafter"/>
</dbReference>
<dbReference type="Proteomes" id="UP000285301">
    <property type="component" value="Unassembled WGS sequence"/>
</dbReference>
<keyword evidence="5" id="KW-1015">Disulfide bond</keyword>
<evidence type="ECO:0000313" key="10">
    <source>
        <dbReference type="Proteomes" id="UP000285301"/>
    </source>
</evidence>
<dbReference type="EMBL" id="NCKU01005697">
    <property type="protein sequence ID" value="RWS04258.1"/>
    <property type="molecule type" value="Genomic_DNA"/>
</dbReference>
<keyword evidence="10" id="KW-1185">Reference proteome</keyword>
<keyword evidence="3" id="KW-0964">Secreted</keyword>
<sequence length="159" mass="18371">MAELTKNKDHLINAEHNHLQSKDKIAYRPFLIIKTKSVLRRKYKKQLKVCDSKKECCKQELYISFKEIGWDDWIIYPDGFYANYCSGKCSDGLLTPNKNSNLRSIDKDDHRNKNASTSVASCCAPTRFSRVSLIYKVSEQNLMLKNFFGMIVEKCGCTL</sequence>
<dbReference type="PANTHER" id="PTHR11848">
    <property type="entry name" value="TGF-BETA FAMILY"/>
    <property type="match status" value="1"/>
</dbReference>
<evidence type="ECO:0000313" key="9">
    <source>
        <dbReference type="EMBL" id="RWS04258.1"/>
    </source>
</evidence>
<evidence type="ECO:0000256" key="3">
    <source>
        <dbReference type="ARBA" id="ARBA00022525"/>
    </source>
</evidence>
<dbReference type="EMBL" id="NCKU01019514">
    <property type="protein sequence ID" value="RWR98717.1"/>
    <property type="molecule type" value="Genomic_DNA"/>
</dbReference>
<dbReference type="InterPro" id="IPR029034">
    <property type="entry name" value="Cystine-knot_cytokine"/>
</dbReference>
<evidence type="ECO:0000256" key="6">
    <source>
        <dbReference type="RuleBase" id="RU000354"/>
    </source>
</evidence>
<organism evidence="8 10">
    <name type="scientific">Dinothrombium tinctorium</name>
    <dbReference type="NCBI Taxonomy" id="1965070"/>
    <lineage>
        <taxon>Eukaryota</taxon>
        <taxon>Metazoa</taxon>
        <taxon>Ecdysozoa</taxon>
        <taxon>Arthropoda</taxon>
        <taxon>Chelicerata</taxon>
        <taxon>Arachnida</taxon>
        <taxon>Acari</taxon>
        <taxon>Acariformes</taxon>
        <taxon>Trombidiformes</taxon>
        <taxon>Prostigmata</taxon>
        <taxon>Anystina</taxon>
        <taxon>Parasitengona</taxon>
        <taxon>Trombidioidea</taxon>
        <taxon>Trombidiidae</taxon>
        <taxon>Dinothrombium</taxon>
    </lineage>
</organism>
<dbReference type="InterPro" id="IPR017948">
    <property type="entry name" value="TGFb_CS"/>
</dbReference>
<keyword evidence="4 6" id="KW-0339">Growth factor</keyword>
<dbReference type="PANTHER" id="PTHR11848:SF309">
    <property type="entry name" value="INHIBIN BETA CHAIN"/>
    <property type="match status" value="1"/>
</dbReference>
<evidence type="ECO:0000259" key="7">
    <source>
        <dbReference type="PROSITE" id="PS51362"/>
    </source>
</evidence>
<reference evidence="8" key="2">
    <citation type="submission" date="2018-11" db="EMBL/GenBank/DDBJ databases">
        <title>Trombidioid mite genomics.</title>
        <authorList>
            <person name="Dong X."/>
        </authorList>
    </citation>
    <scope>NUCLEOTIDE SEQUENCE</scope>
    <source>
        <strain evidence="8">UoL-WK</strain>
    </source>
</reference>
<dbReference type="InterPro" id="IPR015615">
    <property type="entry name" value="TGF-beta-rel"/>
</dbReference>
<accession>A0A3S3NGA0</accession>
<dbReference type="CDD" id="cd13752">
    <property type="entry name" value="TGF_beta_INHB"/>
    <property type="match status" value="1"/>
</dbReference>
<dbReference type="Gene3D" id="2.10.90.10">
    <property type="entry name" value="Cystine-knot cytokines"/>
    <property type="match status" value="1"/>
</dbReference>
<dbReference type="Pfam" id="PF00019">
    <property type="entry name" value="TGF_beta"/>
    <property type="match status" value="1"/>
</dbReference>
<reference evidence="8 10" key="1">
    <citation type="journal article" date="2018" name="Gigascience">
        <title>Genomes of trombidid mites reveal novel predicted allergens and laterally-transferred genes associated with secondary metabolism.</title>
        <authorList>
            <person name="Dong X."/>
            <person name="Chaisiri K."/>
            <person name="Xia D."/>
            <person name="Armstrong S.D."/>
            <person name="Fang Y."/>
            <person name="Donnelly M.J."/>
            <person name="Kadowaki T."/>
            <person name="McGarry J.W."/>
            <person name="Darby A.C."/>
            <person name="Makepeace B.L."/>
        </authorList>
    </citation>
    <scope>NUCLEOTIDE SEQUENCE [LARGE SCALE GENOMIC DNA]</scope>
    <source>
        <strain evidence="8">UoL-WK</strain>
    </source>
</reference>